<sequence length="719" mass="79896">MEELDNTEYYRLSSTETERRLKTMEEGCLTGASRPALKNGKMVSQNKLQLEYRVNMGYAHTIVKGGRGKGIVVATGSKTEIAEKLRKPKKALKGSSTSYEKELSALAQVLLVLVAALMIPIIWIDKLSMNSATLMYGIALGIAVLPKGLELIATRISKYGAKQLSQHKIIAKKMKIIELLGSLTDLCLDKTGVLTLSQRALVKIWIPNEGYYHVSGLGTQPIGEITNISELHTNGEVKKVKTVVTRRNMTLSFYNLTLICSLCNMSEIRVNEKSGECYGIGDPVDIALQLFSSKVKYDRANLIRKYGWKQLCEFSFDQSLETMTVVASNKEGGRFVLMRGVSERVIEHCTHILSNGEVIEKSRSDLHDVVMDQVHTMASNGLEILSLAYRKLEKDELQGSPETWDRRFVENRMIYVGAIGLQAFAQAGIQKNIEYLEKSGIDVHMFTEDYPSTASYFAKNSGLLPTQKKYDPSTSNGSHLDNNSVVTASEFESMTVEEIDSIKCLPKVLARCTLDTKLKLLVALHRRNKVVGVTGSKLGDLSVLKLADLGFALGLSASDAARQFSEAILEDSKLSTIVKAIQIGRDLFHSFQKAIILLVISNISGLVYLLVGSMIINQGDEIVYPISPVAKLMVCLFTGIPLTLALGTEEISEVESIKPKHREEIKIFSRDASFVFITKTKSHPERSVYSHQPEKKQKIHLFVYFQCILNSDDSVQSIR</sequence>
<reference evidence="7" key="1">
    <citation type="submission" date="2017-01" db="EMBL/GenBank/DDBJ databases">
        <authorList>
            <person name="Wang Y."/>
            <person name="White M."/>
            <person name="Kvist S."/>
            <person name="Moncalvo J.-M."/>
        </authorList>
    </citation>
    <scope>NUCLEOTIDE SEQUENCE [LARGE SCALE GENOMIC DNA]</scope>
    <source>
        <strain evidence="7">COL-18-3</strain>
    </source>
</reference>
<dbReference type="PANTHER" id="PTHR43294:SF20">
    <property type="entry name" value="P-TYPE ATPASE"/>
    <property type="match status" value="1"/>
</dbReference>
<evidence type="ECO:0000313" key="7">
    <source>
        <dbReference type="Proteomes" id="UP000188320"/>
    </source>
</evidence>
<feature type="transmembrane region" description="Helical" evidence="5">
    <location>
        <begin position="103"/>
        <end position="123"/>
    </location>
</feature>
<dbReference type="InterPro" id="IPR023214">
    <property type="entry name" value="HAD_sf"/>
</dbReference>
<dbReference type="SUPFAM" id="SSF81660">
    <property type="entry name" value="Metal cation-transporting ATPase, ATP-binding domain N"/>
    <property type="match status" value="1"/>
</dbReference>
<dbReference type="InterPro" id="IPR036412">
    <property type="entry name" value="HAD-like_sf"/>
</dbReference>
<accession>A0A1R1PXY7</accession>
<dbReference type="InterPro" id="IPR023298">
    <property type="entry name" value="ATPase_P-typ_TM_dom_sf"/>
</dbReference>
<comment type="caution">
    <text evidence="6">The sequence shown here is derived from an EMBL/GenBank/DDBJ whole genome shotgun (WGS) entry which is preliminary data.</text>
</comment>
<dbReference type="GO" id="GO:0000166">
    <property type="term" value="F:nucleotide binding"/>
    <property type="evidence" value="ECO:0007669"/>
    <property type="project" value="InterPro"/>
</dbReference>
<dbReference type="SUPFAM" id="SSF56784">
    <property type="entry name" value="HAD-like"/>
    <property type="match status" value="1"/>
</dbReference>
<dbReference type="SUPFAM" id="SSF81665">
    <property type="entry name" value="Calcium ATPase, transmembrane domain M"/>
    <property type="match status" value="1"/>
</dbReference>
<dbReference type="GO" id="GO:0005886">
    <property type="term" value="C:plasma membrane"/>
    <property type="evidence" value="ECO:0007669"/>
    <property type="project" value="TreeGrafter"/>
</dbReference>
<evidence type="ECO:0000256" key="1">
    <source>
        <dbReference type="ARBA" id="ARBA00004370"/>
    </source>
</evidence>
<dbReference type="GO" id="GO:0006883">
    <property type="term" value="P:intracellular sodium ion homeostasis"/>
    <property type="evidence" value="ECO:0007669"/>
    <property type="project" value="TreeGrafter"/>
</dbReference>
<dbReference type="SUPFAM" id="SSF81653">
    <property type="entry name" value="Calcium ATPase, transduction domain A"/>
    <property type="match status" value="1"/>
</dbReference>
<evidence type="ECO:0000256" key="5">
    <source>
        <dbReference type="SAM" id="Phobius"/>
    </source>
</evidence>
<feature type="transmembrane region" description="Helical" evidence="5">
    <location>
        <begin position="622"/>
        <end position="646"/>
    </location>
</feature>
<dbReference type="GO" id="GO:1902600">
    <property type="term" value="P:proton transmembrane transport"/>
    <property type="evidence" value="ECO:0007669"/>
    <property type="project" value="TreeGrafter"/>
</dbReference>
<dbReference type="GO" id="GO:0036376">
    <property type="term" value="P:sodium ion export across plasma membrane"/>
    <property type="evidence" value="ECO:0007669"/>
    <property type="project" value="TreeGrafter"/>
</dbReference>
<organism evidence="6 7">
    <name type="scientific">Zancudomyces culisetae</name>
    <name type="common">Gut fungus</name>
    <name type="synonym">Smittium culisetae</name>
    <dbReference type="NCBI Taxonomy" id="1213189"/>
    <lineage>
        <taxon>Eukaryota</taxon>
        <taxon>Fungi</taxon>
        <taxon>Fungi incertae sedis</taxon>
        <taxon>Zoopagomycota</taxon>
        <taxon>Kickxellomycotina</taxon>
        <taxon>Harpellomycetes</taxon>
        <taxon>Harpellales</taxon>
        <taxon>Legeriomycetaceae</taxon>
        <taxon>Zancudomyces</taxon>
    </lineage>
</organism>
<comment type="subcellular location">
    <subcellularLocation>
        <location evidence="1">Membrane</location>
    </subcellularLocation>
</comment>
<keyword evidence="7" id="KW-1185">Reference proteome</keyword>
<dbReference type="Pfam" id="PF13246">
    <property type="entry name" value="Cation_ATPase"/>
    <property type="match status" value="1"/>
</dbReference>
<dbReference type="GO" id="GO:0005391">
    <property type="term" value="F:P-type sodium:potassium-exchanging transporter activity"/>
    <property type="evidence" value="ECO:0007669"/>
    <property type="project" value="TreeGrafter"/>
</dbReference>
<dbReference type="InterPro" id="IPR008250">
    <property type="entry name" value="ATPase_P-typ_transduc_dom_A_sf"/>
</dbReference>
<protein>
    <submittedName>
        <fullName evidence="6">Calcium-transporting ATPase 3</fullName>
    </submittedName>
</protein>
<dbReference type="Gene3D" id="3.40.1110.10">
    <property type="entry name" value="Calcium-transporting ATPase, cytoplasmic domain N"/>
    <property type="match status" value="1"/>
</dbReference>
<dbReference type="PANTHER" id="PTHR43294">
    <property type="entry name" value="SODIUM/POTASSIUM-TRANSPORTING ATPASE SUBUNIT ALPHA"/>
    <property type="match status" value="1"/>
</dbReference>
<dbReference type="GO" id="GO:1990573">
    <property type="term" value="P:potassium ion import across plasma membrane"/>
    <property type="evidence" value="ECO:0007669"/>
    <property type="project" value="TreeGrafter"/>
</dbReference>
<feature type="transmembrane region" description="Helical" evidence="5">
    <location>
        <begin position="595"/>
        <end position="616"/>
    </location>
</feature>
<evidence type="ECO:0000256" key="2">
    <source>
        <dbReference type="ARBA" id="ARBA00022692"/>
    </source>
</evidence>
<gene>
    <name evidence="6" type="ORF">AX774_g634</name>
</gene>
<evidence type="ECO:0000256" key="4">
    <source>
        <dbReference type="ARBA" id="ARBA00023136"/>
    </source>
</evidence>
<name>A0A1R1PXY7_ZANCU</name>
<dbReference type="EMBL" id="LSSK01000042">
    <property type="protein sequence ID" value="OMH85826.1"/>
    <property type="molecule type" value="Genomic_DNA"/>
</dbReference>
<dbReference type="AlphaFoldDB" id="A0A1R1PXY7"/>
<keyword evidence="3 5" id="KW-1133">Transmembrane helix</keyword>
<feature type="transmembrane region" description="Helical" evidence="5">
    <location>
        <begin position="135"/>
        <end position="153"/>
    </location>
</feature>
<dbReference type="Gene3D" id="3.40.50.1000">
    <property type="entry name" value="HAD superfamily/HAD-like"/>
    <property type="match status" value="1"/>
</dbReference>
<dbReference type="Gene3D" id="2.70.150.10">
    <property type="entry name" value="Calcium-transporting ATPase, cytoplasmic transduction domain A"/>
    <property type="match status" value="1"/>
</dbReference>
<dbReference type="PRINTS" id="PR00119">
    <property type="entry name" value="CATATPASE"/>
</dbReference>
<dbReference type="Proteomes" id="UP000188320">
    <property type="component" value="Unassembled WGS sequence"/>
</dbReference>
<keyword evidence="4 5" id="KW-0472">Membrane</keyword>
<proteinExistence type="predicted"/>
<dbReference type="Gene3D" id="1.20.1110.10">
    <property type="entry name" value="Calcium-transporting ATPase, transmembrane domain"/>
    <property type="match status" value="1"/>
</dbReference>
<dbReference type="OrthoDB" id="116380at2759"/>
<evidence type="ECO:0000256" key="3">
    <source>
        <dbReference type="ARBA" id="ARBA00022989"/>
    </source>
</evidence>
<dbReference type="InterPro" id="IPR050510">
    <property type="entry name" value="Cation_transp_ATPase_P-type"/>
</dbReference>
<evidence type="ECO:0000313" key="6">
    <source>
        <dbReference type="EMBL" id="OMH85826.1"/>
    </source>
</evidence>
<dbReference type="GO" id="GO:0030007">
    <property type="term" value="P:intracellular potassium ion homeostasis"/>
    <property type="evidence" value="ECO:0007669"/>
    <property type="project" value="TreeGrafter"/>
</dbReference>
<dbReference type="InterPro" id="IPR023299">
    <property type="entry name" value="ATPase_P-typ_cyto_dom_N"/>
</dbReference>
<keyword evidence="2 5" id="KW-0812">Transmembrane</keyword>